<accession>A0A0F9ANF1</accession>
<comment type="caution">
    <text evidence="1">The sequence shown here is derived from an EMBL/GenBank/DDBJ whole genome shotgun (WGS) entry which is preliminary data.</text>
</comment>
<evidence type="ECO:0000313" key="1">
    <source>
        <dbReference type="EMBL" id="KKK79984.1"/>
    </source>
</evidence>
<organism evidence="1">
    <name type="scientific">marine sediment metagenome</name>
    <dbReference type="NCBI Taxonomy" id="412755"/>
    <lineage>
        <taxon>unclassified sequences</taxon>
        <taxon>metagenomes</taxon>
        <taxon>ecological metagenomes</taxon>
    </lineage>
</organism>
<gene>
    <name evidence="1" type="ORF">LCGC14_2828040</name>
</gene>
<dbReference type="AlphaFoldDB" id="A0A0F9ANF1"/>
<dbReference type="EMBL" id="LAZR01053785">
    <property type="protein sequence ID" value="KKK79984.1"/>
    <property type="molecule type" value="Genomic_DNA"/>
</dbReference>
<sequence>MVGINVEVTYYGKEAKLNSKTRKVIQHHKKFT</sequence>
<proteinExistence type="predicted"/>
<feature type="non-terminal residue" evidence="1">
    <location>
        <position position="32"/>
    </location>
</feature>
<protein>
    <submittedName>
        <fullName evidence="1">Uncharacterized protein</fullName>
    </submittedName>
</protein>
<reference evidence="1" key="1">
    <citation type="journal article" date="2015" name="Nature">
        <title>Complex archaea that bridge the gap between prokaryotes and eukaryotes.</title>
        <authorList>
            <person name="Spang A."/>
            <person name="Saw J.H."/>
            <person name="Jorgensen S.L."/>
            <person name="Zaremba-Niedzwiedzka K."/>
            <person name="Martijn J."/>
            <person name="Lind A.E."/>
            <person name="van Eijk R."/>
            <person name="Schleper C."/>
            <person name="Guy L."/>
            <person name="Ettema T.J."/>
        </authorList>
    </citation>
    <scope>NUCLEOTIDE SEQUENCE</scope>
</reference>
<name>A0A0F9ANF1_9ZZZZ</name>